<evidence type="ECO:0000313" key="1">
    <source>
        <dbReference type="EMBL" id="GAA0336208.1"/>
    </source>
</evidence>
<protein>
    <submittedName>
        <fullName evidence="1">Uncharacterized protein</fullName>
    </submittedName>
</protein>
<reference evidence="2" key="1">
    <citation type="journal article" date="2019" name="Int. J. Syst. Evol. Microbiol.">
        <title>The Global Catalogue of Microorganisms (GCM) 10K type strain sequencing project: providing services to taxonomists for standard genome sequencing and annotation.</title>
        <authorList>
            <consortium name="The Broad Institute Genomics Platform"/>
            <consortium name="The Broad Institute Genome Sequencing Center for Infectious Disease"/>
            <person name="Wu L."/>
            <person name="Ma J."/>
        </authorList>
    </citation>
    <scope>NUCLEOTIDE SEQUENCE [LARGE SCALE GENOMIC DNA]</scope>
    <source>
        <strain evidence="2">JCM 3146</strain>
    </source>
</reference>
<proteinExistence type="predicted"/>
<dbReference type="EMBL" id="BAAABM010000017">
    <property type="protein sequence ID" value="GAA0336208.1"/>
    <property type="molecule type" value="Genomic_DNA"/>
</dbReference>
<gene>
    <name evidence="1" type="ORF">GCM10010151_27290</name>
</gene>
<name>A0ABP3G5L3_9ACTN</name>
<comment type="caution">
    <text evidence="1">The sequence shown here is derived from an EMBL/GenBank/DDBJ whole genome shotgun (WGS) entry which is preliminary data.</text>
</comment>
<keyword evidence="2" id="KW-1185">Reference proteome</keyword>
<organism evidence="1 2">
    <name type="scientific">Actinoallomurus spadix</name>
    <dbReference type="NCBI Taxonomy" id="79912"/>
    <lineage>
        <taxon>Bacteria</taxon>
        <taxon>Bacillati</taxon>
        <taxon>Actinomycetota</taxon>
        <taxon>Actinomycetes</taxon>
        <taxon>Streptosporangiales</taxon>
        <taxon>Thermomonosporaceae</taxon>
        <taxon>Actinoallomurus</taxon>
    </lineage>
</organism>
<accession>A0ABP3G5L3</accession>
<dbReference type="RefSeq" id="WP_252807215.1">
    <property type="nucleotide sequence ID" value="NZ_BAAABM010000017.1"/>
</dbReference>
<evidence type="ECO:0000313" key="2">
    <source>
        <dbReference type="Proteomes" id="UP001501822"/>
    </source>
</evidence>
<dbReference type="Proteomes" id="UP001501822">
    <property type="component" value="Unassembled WGS sequence"/>
</dbReference>
<sequence>MPGVPPRRDDEITAARLATHVMPLDQGPEGYDLFKHEKDGCVRAVFRPGG</sequence>